<comment type="caution">
    <text evidence="1">The sequence shown here is derived from an EMBL/GenBank/DDBJ whole genome shotgun (WGS) entry which is preliminary data.</text>
</comment>
<name>A0ACC2KF81_PERAE</name>
<reference evidence="1 2" key="1">
    <citation type="journal article" date="2022" name="Hortic Res">
        <title>A haplotype resolved chromosomal level avocado genome allows analysis of novel avocado genes.</title>
        <authorList>
            <person name="Nath O."/>
            <person name="Fletcher S.J."/>
            <person name="Hayward A."/>
            <person name="Shaw L.M."/>
            <person name="Masouleh A.K."/>
            <person name="Furtado A."/>
            <person name="Henry R.J."/>
            <person name="Mitter N."/>
        </authorList>
    </citation>
    <scope>NUCLEOTIDE SEQUENCE [LARGE SCALE GENOMIC DNA]</scope>
    <source>
        <strain evidence="2">cv. Hass</strain>
    </source>
</reference>
<proteinExistence type="predicted"/>
<accession>A0ACC2KF81</accession>
<evidence type="ECO:0000313" key="2">
    <source>
        <dbReference type="Proteomes" id="UP001234297"/>
    </source>
</evidence>
<sequence length="127" mass="14096">MLAITFKAKFMFTIATAMAKHVMLLGVLWISKLSIGIIMFMPVKWNITIEDTIGPFLHVLKSNPPGDAAVPFSRLLKLSSSPHAWLHKSYQHYDIVDDDGVATIGLRDQSREHSRDGHEPPGDAEAS</sequence>
<protein>
    <submittedName>
        <fullName evidence="1">Uncharacterized protein</fullName>
    </submittedName>
</protein>
<organism evidence="1 2">
    <name type="scientific">Persea americana</name>
    <name type="common">Avocado</name>
    <dbReference type="NCBI Taxonomy" id="3435"/>
    <lineage>
        <taxon>Eukaryota</taxon>
        <taxon>Viridiplantae</taxon>
        <taxon>Streptophyta</taxon>
        <taxon>Embryophyta</taxon>
        <taxon>Tracheophyta</taxon>
        <taxon>Spermatophyta</taxon>
        <taxon>Magnoliopsida</taxon>
        <taxon>Magnoliidae</taxon>
        <taxon>Laurales</taxon>
        <taxon>Lauraceae</taxon>
        <taxon>Persea</taxon>
    </lineage>
</organism>
<gene>
    <name evidence="1" type="ORF">MRB53_028319</name>
</gene>
<keyword evidence="2" id="KW-1185">Reference proteome</keyword>
<evidence type="ECO:0000313" key="1">
    <source>
        <dbReference type="EMBL" id="KAJ8619790.1"/>
    </source>
</evidence>
<dbReference type="EMBL" id="CM056817">
    <property type="protein sequence ID" value="KAJ8619790.1"/>
    <property type="molecule type" value="Genomic_DNA"/>
</dbReference>
<dbReference type="Proteomes" id="UP001234297">
    <property type="component" value="Chromosome 9"/>
</dbReference>